<keyword evidence="1" id="KW-0812">Transmembrane</keyword>
<organism evidence="2 3">
    <name type="scientific">Polypedilum vanderplanki</name>
    <name type="common">Sleeping chironomid midge</name>
    <dbReference type="NCBI Taxonomy" id="319348"/>
    <lineage>
        <taxon>Eukaryota</taxon>
        <taxon>Metazoa</taxon>
        <taxon>Ecdysozoa</taxon>
        <taxon>Arthropoda</taxon>
        <taxon>Hexapoda</taxon>
        <taxon>Insecta</taxon>
        <taxon>Pterygota</taxon>
        <taxon>Neoptera</taxon>
        <taxon>Endopterygota</taxon>
        <taxon>Diptera</taxon>
        <taxon>Nematocera</taxon>
        <taxon>Chironomoidea</taxon>
        <taxon>Chironomidae</taxon>
        <taxon>Chironominae</taxon>
        <taxon>Polypedilum</taxon>
        <taxon>Polypedilum</taxon>
    </lineage>
</organism>
<dbReference type="EMBL" id="JADBJN010000002">
    <property type="protein sequence ID" value="KAG5678720.1"/>
    <property type="molecule type" value="Genomic_DNA"/>
</dbReference>
<evidence type="ECO:0000313" key="3">
    <source>
        <dbReference type="Proteomes" id="UP001107558"/>
    </source>
</evidence>
<dbReference type="Proteomes" id="UP001107558">
    <property type="component" value="Chromosome 2"/>
</dbReference>
<evidence type="ECO:0000256" key="1">
    <source>
        <dbReference type="SAM" id="Phobius"/>
    </source>
</evidence>
<protein>
    <submittedName>
        <fullName evidence="2">Uncharacterized protein</fullName>
    </submittedName>
</protein>
<sequence length="97" mass="11380">MEHKTFYDLSTGIYWVTFISFLPVLLYFWKRVLFFYIEMIKGTIHTAYNIEYNNNFISDMGHGNSNNSNDDDDDEEGQSVAFIAESFVKNVTLDIEQ</sequence>
<gene>
    <name evidence="2" type="ORF">PVAND_008368</name>
</gene>
<comment type="caution">
    <text evidence="2">The sequence shown here is derived from an EMBL/GenBank/DDBJ whole genome shotgun (WGS) entry which is preliminary data.</text>
</comment>
<feature type="transmembrane region" description="Helical" evidence="1">
    <location>
        <begin position="12"/>
        <end position="29"/>
    </location>
</feature>
<evidence type="ECO:0000313" key="2">
    <source>
        <dbReference type="EMBL" id="KAG5678720.1"/>
    </source>
</evidence>
<reference evidence="2" key="1">
    <citation type="submission" date="2021-03" db="EMBL/GenBank/DDBJ databases">
        <title>Chromosome level genome of the anhydrobiotic midge Polypedilum vanderplanki.</title>
        <authorList>
            <person name="Yoshida Y."/>
            <person name="Kikawada T."/>
            <person name="Gusev O."/>
        </authorList>
    </citation>
    <scope>NUCLEOTIDE SEQUENCE</scope>
    <source>
        <strain evidence="2">NIAS01</strain>
        <tissue evidence="2">Whole body or cell culture</tissue>
    </source>
</reference>
<accession>A0A9J6C9Z7</accession>
<name>A0A9J6C9Z7_POLVA</name>
<proteinExistence type="predicted"/>
<keyword evidence="1" id="KW-0472">Membrane</keyword>
<dbReference type="AlphaFoldDB" id="A0A9J6C9Z7"/>
<keyword evidence="1" id="KW-1133">Transmembrane helix</keyword>
<keyword evidence="3" id="KW-1185">Reference proteome</keyword>